<sequence>MSIAHASATIESLLRQYWHDDPRNQHRLDQLLVIFESGWDYGAWDVALGDVQTWPDELDDPIEFDDRILWDFQTFIDSNHCTAFSADRTRSDFLKLVATLEAAGIVLPDADSVTFNTID</sequence>
<dbReference type="RefSeq" id="WP_145272482.1">
    <property type="nucleotide sequence ID" value="NZ_CP036272.1"/>
</dbReference>
<reference evidence="1 2" key="1">
    <citation type="submission" date="2019-02" db="EMBL/GenBank/DDBJ databases">
        <title>Deep-cultivation of Planctomycetes and their phenomic and genomic characterization uncovers novel biology.</title>
        <authorList>
            <person name="Wiegand S."/>
            <person name="Jogler M."/>
            <person name="Boedeker C."/>
            <person name="Pinto D."/>
            <person name="Vollmers J."/>
            <person name="Rivas-Marin E."/>
            <person name="Kohn T."/>
            <person name="Peeters S.H."/>
            <person name="Heuer A."/>
            <person name="Rast P."/>
            <person name="Oberbeckmann S."/>
            <person name="Bunk B."/>
            <person name="Jeske O."/>
            <person name="Meyerdierks A."/>
            <person name="Storesund J.E."/>
            <person name="Kallscheuer N."/>
            <person name="Luecker S."/>
            <person name="Lage O.M."/>
            <person name="Pohl T."/>
            <person name="Merkel B.J."/>
            <person name="Hornburger P."/>
            <person name="Mueller R.-W."/>
            <person name="Bruemmer F."/>
            <person name="Labrenz M."/>
            <person name="Spormann A.M."/>
            <person name="Op den Camp H."/>
            <person name="Overmann J."/>
            <person name="Amann R."/>
            <person name="Jetten M.S.M."/>
            <person name="Mascher T."/>
            <person name="Medema M.H."/>
            <person name="Devos D.P."/>
            <person name="Kaster A.-K."/>
            <person name="Ovreas L."/>
            <person name="Rohde M."/>
            <person name="Galperin M.Y."/>
            <person name="Jogler C."/>
        </authorList>
    </citation>
    <scope>NUCLEOTIDE SEQUENCE [LARGE SCALE GENOMIC DNA]</scope>
    <source>
        <strain evidence="1 2">SV_7m_r</strain>
    </source>
</reference>
<dbReference type="EMBL" id="CP036272">
    <property type="protein sequence ID" value="QDT60163.1"/>
    <property type="molecule type" value="Genomic_DNA"/>
</dbReference>
<keyword evidence="2" id="KW-1185">Reference proteome</keyword>
<dbReference type="AlphaFoldDB" id="A0A517SVP9"/>
<protein>
    <submittedName>
        <fullName evidence="1">Uncharacterized protein</fullName>
    </submittedName>
</protein>
<gene>
    <name evidence="1" type="ORF">SV7mr_26800</name>
</gene>
<organism evidence="1 2">
    <name type="scientific">Stieleria bergensis</name>
    <dbReference type="NCBI Taxonomy" id="2528025"/>
    <lineage>
        <taxon>Bacteria</taxon>
        <taxon>Pseudomonadati</taxon>
        <taxon>Planctomycetota</taxon>
        <taxon>Planctomycetia</taxon>
        <taxon>Pirellulales</taxon>
        <taxon>Pirellulaceae</taxon>
        <taxon>Stieleria</taxon>
    </lineage>
</organism>
<proteinExistence type="predicted"/>
<evidence type="ECO:0000313" key="2">
    <source>
        <dbReference type="Proteomes" id="UP000315003"/>
    </source>
</evidence>
<evidence type="ECO:0000313" key="1">
    <source>
        <dbReference type="EMBL" id="QDT60163.1"/>
    </source>
</evidence>
<accession>A0A517SVP9</accession>
<name>A0A517SVP9_9BACT</name>
<dbReference type="Proteomes" id="UP000315003">
    <property type="component" value="Chromosome"/>
</dbReference>